<reference evidence="2 3" key="1">
    <citation type="submission" date="2017-04" db="EMBL/GenBank/DDBJ databases">
        <title>In vitro and in silico characterization of Lactobacillus paraplantarum D2-1, a starter culture for soymilk fermentation.</title>
        <authorList>
            <person name="Endo A."/>
            <person name="Sasaki F."/>
            <person name="Maeno S."/>
            <person name="Kanesaki Y."/>
            <person name="Kubota E."/>
            <person name="Torres G.A."/>
            <person name="Tomita S."/>
            <person name="Nakagawa J."/>
        </authorList>
    </citation>
    <scope>NUCLEOTIDE SEQUENCE [LARGE SCALE GENOMIC DNA]</scope>
    <source>
        <strain evidence="2 3">D2-1</strain>
    </source>
</reference>
<evidence type="ECO:0000313" key="4">
    <source>
        <dbReference type="Proteomes" id="UP000277896"/>
    </source>
</evidence>
<evidence type="ECO:0000313" key="1">
    <source>
        <dbReference type="EMBL" id="AYJ39682.1"/>
    </source>
</evidence>
<name>A0AAD0X7C4_9LACO</name>
<gene>
    <name evidence="1" type="ORF">LP667_13160</name>
    <name evidence="2" type="ORF">LPPLD21_01499</name>
</gene>
<dbReference type="AlphaFoldDB" id="A0AAD0X7C4"/>
<dbReference type="EMBL" id="BDOR01000006">
    <property type="protein sequence ID" value="GBF01967.1"/>
    <property type="molecule type" value="Genomic_DNA"/>
</dbReference>
<organism evidence="1 4">
    <name type="scientific">Lactiplantibacillus paraplantarum</name>
    <dbReference type="NCBI Taxonomy" id="60520"/>
    <lineage>
        <taxon>Bacteria</taxon>
        <taxon>Bacillati</taxon>
        <taxon>Bacillota</taxon>
        <taxon>Bacilli</taxon>
        <taxon>Lactobacillales</taxon>
        <taxon>Lactobacillaceae</taxon>
        <taxon>Lactiplantibacillus</taxon>
    </lineage>
</organism>
<accession>A0AAD0X7C4</accession>
<dbReference type="RefSeq" id="WP_021730006.1">
    <property type="nucleotide sequence ID" value="NZ_AVAI01000006.1"/>
</dbReference>
<protein>
    <submittedName>
        <fullName evidence="1">Cell surface protein</fullName>
    </submittedName>
    <submittedName>
        <fullName evidence="2">Extracellular protein</fullName>
    </submittedName>
</protein>
<keyword evidence="3" id="KW-1185">Reference proteome</keyword>
<evidence type="ECO:0000313" key="2">
    <source>
        <dbReference type="EMBL" id="GBF01967.1"/>
    </source>
</evidence>
<dbReference type="Proteomes" id="UP000236162">
    <property type="component" value="Unassembled WGS sequence"/>
</dbReference>
<dbReference type="Proteomes" id="UP000277896">
    <property type="component" value="Chromosome"/>
</dbReference>
<sequence length="495" mass="51791">MRNGRIGWLLTIGLSVVWLLTFASISGMAATLTDKMTDVKSNAAFEDKSTGAVLGSISDGGLSSYPKLGAVTANYADNGRITNQTTQISVTMTGTISLRLAKYEMSSVYYDIMKNPVNTYTGITLLTKTPASIGSGNSVTISSANRAQTLSVNLKDIKNSLPIYIGFRVFVDGQDSTHYVGKFNVQALAPQITGTLYSTDTVIKGTGTPGNTISSNVNGVTTTVGSDGNYTLNLGTALGSLSSVTVTEVDEVTGDKGTATAAVTLKKLNITSTKTAIDIYPGDLDNLNSDSAVVAWIVKQAGIVATNPDSATDTMTYAAKETGLASQLSSLAVGGSMTVNIYAKGSLGLQSDAKAITVTMRDGTLKLESLPSSMTFGTLTVPFKETLYQPTNSWNVIVNDTRKTGSRWYLRATATAMKSSTRALSGNLIYLNGGSKQVLTNASVTVGTGTKVAGTSSTNVTNAWSANKGILLDVQPSVQVDSYSGTVNWTLQDTP</sequence>
<reference evidence="1 4" key="2">
    <citation type="submission" date="2018-10" db="EMBL/GenBank/DDBJ databases">
        <title>Genome seuquencing of Lactobacillus species.</title>
        <authorList>
            <person name="Baek C."/>
            <person name="Yi H."/>
        </authorList>
    </citation>
    <scope>NUCLEOTIDE SEQUENCE [LARGE SCALE GENOMIC DNA]</scope>
    <source>
        <strain evidence="1 4">DSM 10667</strain>
    </source>
</reference>
<evidence type="ECO:0000313" key="3">
    <source>
        <dbReference type="Proteomes" id="UP000236162"/>
    </source>
</evidence>
<proteinExistence type="predicted"/>
<dbReference type="EMBL" id="CP032744">
    <property type="protein sequence ID" value="AYJ39682.1"/>
    <property type="molecule type" value="Genomic_DNA"/>
</dbReference>